<dbReference type="EMBL" id="VIGI01000008">
    <property type="protein sequence ID" value="KAB8297270.1"/>
    <property type="molecule type" value="Genomic_DNA"/>
</dbReference>
<name>A0A5N6K4J4_MONLA</name>
<proteinExistence type="predicted"/>
<sequence>MPEPKTLRSSIIFPDYLHIPAITPKFSFFNHYPLLIFLIRSLIIFSSIQKSKRKIQQDLRQKQKEKCVFNLVPVILL</sequence>
<evidence type="ECO:0000256" key="1">
    <source>
        <dbReference type="SAM" id="Phobius"/>
    </source>
</evidence>
<comment type="caution">
    <text evidence="2">The sequence shown here is derived from an EMBL/GenBank/DDBJ whole genome shotgun (WGS) entry which is preliminary data.</text>
</comment>
<feature type="transmembrane region" description="Helical" evidence="1">
    <location>
        <begin position="31"/>
        <end position="48"/>
    </location>
</feature>
<dbReference type="Proteomes" id="UP000326757">
    <property type="component" value="Unassembled WGS sequence"/>
</dbReference>
<accession>A0A5N6K4J4</accession>
<evidence type="ECO:0000313" key="2">
    <source>
        <dbReference type="EMBL" id="KAB8297270.1"/>
    </source>
</evidence>
<evidence type="ECO:0000313" key="3">
    <source>
        <dbReference type="Proteomes" id="UP000326757"/>
    </source>
</evidence>
<dbReference type="AlphaFoldDB" id="A0A5N6K4J4"/>
<organism evidence="2 3">
    <name type="scientific">Monilinia laxa</name>
    <name type="common">Brown rot fungus</name>
    <name type="synonym">Sclerotinia laxa</name>
    <dbReference type="NCBI Taxonomy" id="61186"/>
    <lineage>
        <taxon>Eukaryota</taxon>
        <taxon>Fungi</taxon>
        <taxon>Dikarya</taxon>
        <taxon>Ascomycota</taxon>
        <taxon>Pezizomycotina</taxon>
        <taxon>Leotiomycetes</taxon>
        <taxon>Helotiales</taxon>
        <taxon>Sclerotiniaceae</taxon>
        <taxon>Monilinia</taxon>
    </lineage>
</organism>
<keyword evidence="1" id="KW-1133">Transmembrane helix</keyword>
<protein>
    <submittedName>
        <fullName evidence="2">Uncharacterized protein</fullName>
    </submittedName>
</protein>
<keyword evidence="3" id="KW-1185">Reference proteome</keyword>
<reference evidence="2 3" key="1">
    <citation type="submission" date="2019-06" db="EMBL/GenBank/DDBJ databases">
        <title>Genome Sequence of the Brown Rot Fungal Pathogen Monilinia laxa.</title>
        <authorList>
            <person name="De Miccolis Angelini R.M."/>
            <person name="Landi L."/>
            <person name="Abate D."/>
            <person name="Pollastro S."/>
            <person name="Romanazzi G."/>
            <person name="Faretra F."/>
        </authorList>
    </citation>
    <scope>NUCLEOTIDE SEQUENCE [LARGE SCALE GENOMIC DNA]</scope>
    <source>
        <strain evidence="2 3">Mlax316</strain>
    </source>
</reference>
<gene>
    <name evidence="2" type="ORF">EYC80_002632</name>
</gene>
<keyword evidence="1" id="KW-0472">Membrane</keyword>
<keyword evidence="1" id="KW-0812">Transmembrane</keyword>